<proteinExistence type="predicted"/>
<keyword evidence="1 2" id="KW-0597">Phosphoprotein</keyword>
<dbReference type="Pfam" id="PF00072">
    <property type="entry name" value="Response_reg"/>
    <property type="match status" value="1"/>
</dbReference>
<dbReference type="PANTHER" id="PTHR44591">
    <property type="entry name" value="STRESS RESPONSE REGULATOR PROTEIN 1"/>
    <property type="match status" value="1"/>
</dbReference>
<dbReference type="Gene3D" id="3.40.50.2300">
    <property type="match status" value="1"/>
</dbReference>
<dbReference type="InterPro" id="IPR011006">
    <property type="entry name" value="CheY-like_superfamily"/>
</dbReference>
<protein>
    <recommendedName>
        <fullName evidence="3">Response regulatory domain-containing protein</fullName>
    </recommendedName>
</protein>
<sequence length="124" mass="13507">MTNEPIKVLLVDDEPDLLLLLGIRFDLEPDLHVVGTARNGAEAVEVAHRISPDLVVMDLLMPGTDGFEAIARLREELPSLPIVAYSAVISELSIKQVERHQVPLVLKQGDSGPLIDVIREIVAG</sequence>
<evidence type="ECO:0000256" key="2">
    <source>
        <dbReference type="PROSITE-ProRule" id="PRU00169"/>
    </source>
</evidence>
<accession>A0A6J4HCN8</accession>
<feature type="domain" description="Response regulatory" evidence="3">
    <location>
        <begin position="7"/>
        <end position="122"/>
    </location>
</feature>
<dbReference type="InterPro" id="IPR001789">
    <property type="entry name" value="Sig_transdc_resp-reg_receiver"/>
</dbReference>
<dbReference type="EMBL" id="CADCSZ010000032">
    <property type="protein sequence ID" value="CAA9217851.1"/>
    <property type="molecule type" value="Genomic_DNA"/>
</dbReference>
<name>A0A6J4HCN8_9ACTN</name>
<feature type="modified residue" description="4-aspartylphosphate" evidence="2">
    <location>
        <position position="58"/>
    </location>
</feature>
<dbReference type="SMART" id="SM00448">
    <property type="entry name" value="REC"/>
    <property type="match status" value="1"/>
</dbReference>
<evidence type="ECO:0000313" key="4">
    <source>
        <dbReference type="EMBL" id="CAA9217851.1"/>
    </source>
</evidence>
<dbReference type="InterPro" id="IPR058245">
    <property type="entry name" value="NreC/VraR/RcsB-like_REC"/>
</dbReference>
<dbReference type="InterPro" id="IPR050595">
    <property type="entry name" value="Bact_response_regulator"/>
</dbReference>
<dbReference type="PANTHER" id="PTHR44591:SF18">
    <property type="entry name" value="REGULATORY PROTEIN"/>
    <property type="match status" value="1"/>
</dbReference>
<dbReference type="GO" id="GO:0000160">
    <property type="term" value="P:phosphorelay signal transduction system"/>
    <property type="evidence" value="ECO:0007669"/>
    <property type="project" value="InterPro"/>
</dbReference>
<gene>
    <name evidence="4" type="ORF">AVDCRST_MAG76-611</name>
</gene>
<dbReference type="SUPFAM" id="SSF52172">
    <property type="entry name" value="CheY-like"/>
    <property type="match status" value="1"/>
</dbReference>
<dbReference type="PROSITE" id="PS50110">
    <property type="entry name" value="RESPONSE_REGULATORY"/>
    <property type="match status" value="1"/>
</dbReference>
<reference evidence="4" key="1">
    <citation type="submission" date="2020-02" db="EMBL/GenBank/DDBJ databases">
        <authorList>
            <person name="Meier V. D."/>
        </authorList>
    </citation>
    <scope>NUCLEOTIDE SEQUENCE</scope>
    <source>
        <strain evidence="4">AVDCRST_MAG76</strain>
    </source>
</reference>
<evidence type="ECO:0000256" key="1">
    <source>
        <dbReference type="ARBA" id="ARBA00022553"/>
    </source>
</evidence>
<dbReference type="AlphaFoldDB" id="A0A6J4HCN8"/>
<dbReference type="CDD" id="cd17535">
    <property type="entry name" value="REC_NarL-like"/>
    <property type="match status" value="1"/>
</dbReference>
<organism evidence="4">
    <name type="scientific">uncultured Acidimicrobiales bacterium</name>
    <dbReference type="NCBI Taxonomy" id="310071"/>
    <lineage>
        <taxon>Bacteria</taxon>
        <taxon>Bacillati</taxon>
        <taxon>Actinomycetota</taxon>
        <taxon>Acidimicrobiia</taxon>
        <taxon>Acidimicrobiales</taxon>
        <taxon>environmental samples</taxon>
    </lineage>
</organism>
<evidence type="ECO:0000259" key="3">
    <source>
        <dbReference type="PROSITE" id="PS50110"/>
    </source>
</evidence>